<reference evidence="1 2" key="1">
    <citation type="submission" date="2018-06" db="EMBL/GenBank/DDBJ databases">
        <authorList>
            <consortium name="Pathogen Informatics"/>
            <person name="Doyle S."/>
        </authorList>
    </citation>
    <scope>NUCLEOTIDE SEQUENCE [LARGE SCALE GENOMIC DNA]</scope>
    <source>
        <strain evidence="1 2">NCTC8256</strain>
    </source>
</reference>
<sequence length="34" mass="4106">MKQTVAAFIAKTLEQGWRKTNLGRHWRLPERPER</sequence>
<protein>
    <submittedName>
        <fullName evidence="1">Uncharacterized protein</fullName>
    </submittedName>
</protein>
<name>A0A379VUY7_SALET</name>
<proteinExistence type="predicted"/>
<evidence type="ECO:0000313" key="2">
    <source>
        <dbReference type="Proteomes" id="UP000254346"/>
    </source>
</evidence>
<accession>A0A379VUY7</accession>
<evidence type="ECO:0000313" key="1">
    <source>
        <dbReference type="EMBL" id="SUH10031.1"/>
    </source>
</evidence>
<dbReference type="EMBL" id="UGXR01000001">
    <property type="protein sequence ID" value="SUH10031.1"/>
    <property type="molecule type" value="Genomic_DNA"/>
</dbReference>
<gene>
    <name evidence="1" type="ORF">NCTC8256_04024</name>
</gene>
<dbReference type="AlphaFoldDB" id="A0A379VUY7"/>
<dbReference type="Proteomes" id="UP000254346">
    <property type="component" value="Unassembled WGS sequence"/>
</dbReference>
<organism evidence="1 2">
    <name type="scientific">Salmonella enterica I</name>
    <dbReference type="NCBI Taxonomy" id="59201"/>
    <lineage>
        <taxon>Bacteria</taxon>
        <taxon>Pseudomonadati</taxon>
        <taxon>Pseudomonadota</taxon>
        <taxon>Gammaproteobacteria</taxon>
        <taxon>Enterobacterales</taxon>
        <taxon>Enterobacteriaceae</taxon>
        <taxon>Salmonella</taxon>
    </lineage>
</organism>